<keyword evidence="4" id="KW-0285">Flavoprotein</keyword>
<comment type="similarity">
    <text evidence="3">Belongs to the FMO family.</text>
</comment>
<dbReference type="InterPro" id="IPR036188">
    <property type="entry name" value="FAD/NAD-bd_sf"/>
</dbReference>
<dbReference type="KEGG" id="pla:Plav_0443"/>
<dbReference type="PANTHER" id="PTHR23023">
    <property type="entry name" value="DIMETHYLANILINE MONOOXYGENASE"/>
    <property type="match status" value="1"/>
</dbReference>
<evidence type="ECO:0000256" key="13">
    <source>
        <dbReference type="ARBA" id="ARBA00034528"/>
    </source>
</evidence>
<keyword evidence="11 16" id="KW-0503">Monooxygenase</keyword>
<evidence type="ECO:0000256" key="1">
    <source>
        <dbReference type="ARBA" id="ARBA00001974"/>
    </source>
</evidence>
<dbReference type="InterPro" id="IPR020946">
    <property type="entry name" value="Flavin_mOase-like"/>
</dbReference>
<dbReference type="PIRSF" id="PIRSF000332">
    <property type="entry name" value="FMO"/>
    <property type="match status" value="1"/>
</dbReference>
<sequence>MAGQSSPGSSRMLPKVCIIGAGCSGFSTAKALQDRGIPFDVFEMSDTVGGNWAYKNKNGMSACYESLHIDTSKYRMQFEDFPIPDAFPDFPHHAQVLQYFNDYVDHFDLRRKISFNTAVTHCERTPEGLWRVTVDRSAAGGASSETLLYDALFVCNGHHWNPRWPTPPFPGEFAGVQMHAHSYLTPFEPVEMRGKNIVVVGMGNSAMDIASELSQKPIAKNLWVSARRGVYIFPKYIGGRVADKASLPHWVPLSVQRWLAAKALKRAVGNMEDYGLPKPDHKPLEAHPSVSGEFLTRVGCGDIKVKPTIERFEGAHVRFADGSVEDVDVVIYATGYNVEFPFLDKSLIEVKDNHLPLFKRMMKPGIPNLFFMGLAQPLPTLINFAEQQARLVAAYLAGEYALPPKHEMEAVLEADERRFMGHFYDSPRHKMQVDFNIYCHDLKKEWRKGEKRARAAGNPLPVPPRAASGSARAAE</sequence>
<evidence type="ECO:0000256" key="8">
    <source>
        <dbReference type="ARBA" id="ARBA00022857"/>
    </source>
</evidence>
<evidence type="ECO:0000256" key="15">
    <source>
        <dbReference type="SAM" id="MobiDB-lite"/>
    </source>
</evidence>
<dbReference type="FunFam" id="3.50.50.60:FF:000159">
    <property type="entry name" value="Dimethylaniline monooxygenase [N-oxide-forming]"/>
    <property type="match status" value="1"/>
</dbReference>
<evidence type="ECO:0000256" key="5">
    <source>
        <dbReference type="ARBA" id="ARBA00022692"/>
    </source>
</evidence>
<organism evidence="16 17">
    <name type="scientific">Parvibaculum lavamentivorans (strain DS-1 / DSM 13023 / NCIMB 13966)</name>
    <dbReference type="NCBI Taxonomy" id="402881"/>
    <lineage>
        <taxon>Bacteria</taxon>
        <taxon>Pseudomonadati</taxon>
        <taxon>Pseudomonadota</taxon>
        <taxon>Alphaproteobacteria</taxon>
        <taxon>Hyphomicrobiales</taxon>
        <taxon>Parvibaculaceae</taxon>
        <taxon>Parvibaculum</taxon>
    </lineage>
</organism>
<feature type="region of interest" description="Disordered" evidence="15">
    <location>
        <begin position="450"/>
        <end position="475"/>
    </location>
</feature>
<keyword evidence="8" id="KW-0521">NADP</keyword>
<dbReference type="InterPro" id="IPR050346">
    <property type="entry name" value="FMO-like"/>
</dbReference>
<gene>
    <name evidence="16" type="ordered locus">Plav_0443</name>
</gene>
<evidence type="ECO:0000256" key="11">
    <source>
        <dbReference type="ARBA" id="ARBA00023033"/>
    </source>
</evidence>
<dbReference type="EMBL" id="CP000774">
    <property type="protein sequence ID" value="ABS62066.1"/>
    <property type="molecule type" value="Genomic_DNA"/>
</dbReference>
<evidence type="ECO:0000313" key="16">
    <source>
        <dbReference type="EMBL" id="ABS62066.1"/>
    </source>
</evidence>
<reference evidence="16 17" key="1">
    <citation type="journal article" date="2011" name="Stand. Genomic Sci.">
        <title>Complete genome sequence of Parvibaculum lavamentivorans type strain (DS-1(T)).</title>
        <authorList>
            <person name="Schleheck D."/>
            <person name="Weiss M."/>
            <person name="Pitluck S."/>
            <person name="Bruce D."/>
            <person name="Land M.L."/>
            <person name="Han S."/>
            <person name="Saunders E."/>
            <person name="Tapia R."/>
            <person name="Detter C."/>
            <person name="Brettin T."/>
            <person name="Han J."/>
            <person name="Woyke T."/>
            <person name="Goodwin L."/>
            <person name="Pennacchio L."/>
            <person name="Nolan M."/>
            <person name="Cook A.M."/>
            <person name="Kjelleberg S."/>
            <person name="Thomas T."/>
        </authorList>
    </citation>
    <scope>NUCLEOTIDE SEQUENCE [LARGE SCALE GENOMIC DNA]</scope>
    <source>
        <strain evidence="17">DS-1 / DSM 13023 / NCIMB 13966</strain>
    </source>
</reference>
<dbReference type="GO" id="GO:0004499">
    <property type="term" value="F:N,N-dimethylaniline monooxygenase activity"/>
    <property type="evidence" value="ECO:0007669"/>
    <property type="project" value="InterPro"/>
</dbReference>
<dbReference type="STRING" id="402881.Plav_0443"/>
<evidence type="ECO:0000256" key="2">
    <source>
        <dbReference type="ARBA" id="ARBA00004389"/>
    </source>
</evidence>
<dbReference type="PRINTS" id="PR00370">
    <property type="entry name" value="FMOXYGENASE"/>
</dbReference>
<evidence type="ECO:0000256" key="10">
    <source>
        <dbReference type="ARBA" id="ARBA00023002"/>
    </source>
</evidence>
<dbReference type="GO" id="GO:0050661">
    <property type="term" value="F:NADP binding"/>
    <property type="evidence" value="ECO:0007669"/>
    <property type="project" value="InterPro"/>
</dbReference>
<dbReference type="GO" id="GO:0034899">
    <property type="term" value="F:trimethylamine monooxygenase activity"/>
    <property type="evidence" value="ECO:0007669"/>
    <property type="project" value="UniProtKB-EC"/>
</dbReference>
<dbReference type="AlphaFoldDB" id="A7HQ83"/>
<evidence type="ECO:0000313" key="17">
    <source>
        <dbReference type="Proteomes" id="UP000006377"/>
    </source>
</evidence>
<keyword evidence="10 16" id="KW-0560">Oxidoreductase</keyword>
<keyword evidence="9" id="KW-1133">Transmembrane helix</keyword>
<dbReference type="RefSeq" id="WP_011995357.1">
    <property type="nucleotide sequence ID" value="NC_009719.1"/>
</dbReference>
<keyword evidence="17" id="KW-1185">Reference proteome</keyword>
<comment type="cofactor">
    <cofactor evidence="1">
        <name>FAD</name>
        <dbReference type="ChEBI" id="CHEBI:57692"/>
    </cofactor>
</comment>
<dbReference type="GO" id="GO:0050660">
    <property type="term" value="F:flavin adenine dinucleotide binding"/>
    <property type="evidence" value="ECO:0007669"/>
    <property type="project" value="InterPro"/>
</dbReference>
<feature type="compositionally biased region" description="Low complexity" evidence="15">
    <location>
        <begin position="465"/>
        <end position="475"/>
    </location>
</feature>
<dbReference type="Proteomes" id="UP000006377">
    <property type="component" value="Chromosome"/>
</dbReference>
<keyword evidence="5" id="KW-0812">Transmembrane</keyword>
<dbReference type="InterPro" id="IPR000960">
    <property type="entry name" value="Flavin_mOase"/>
</dbReference>
<dbReference type="Gene3D" id="3.50.50.60">
    <property type="entry name" value="FAD/NAD(P)-binding domain"/>
    <property type="match status" value="1"/>
</dbReference>
<keyword evidence="6" id="KW-0256">Endoplasmic reticulum</keyword>
<evidence type="ECO:0000256" key="4">
    <source>
        <dbReference type="ARBA" id="ARBA00022630"/>
    </source>
</evidence>
<evidence type="ECO:0000256" key="3">
    <source>
        <dbReference type="ARBA" id="ARBA00009183"/>
    </source>
</evidence>
<dbReference type="Pfam" id="PF00743">
    <property type="entry name" value="FMO-like"/>
    <property type="match status" value="1"/>
</dbReference>
<protein>
    <recommendedName>
        <fullName evidence="14">Trimethylamine monooxygenase</fullName>
        <ecNumber evidence="13">1.14.13.148</ecNumber>
    </recommendedName>
</protein>
<name>A7HQ83_PARL1</name>
<evidence type="ECO:0000256" key="9">
    <source>
        <dbReference type="ARBA" id="ARBA00022989"/>
    </source>
</evidence>
<dbReference type="SUPFAM" id="SSF51905">
    <property type="entry name" value="FAD/NAD(P)-binding domain"/>
    <property type="match status" value="2"/>
</dbReference>
<evidence type="ECO:0000256" key="6">
    <source>
        <dbReference type="ARBA" id="ARBA00022824"/>
    </source>
</evidence>
<evidence type="ECO:0000256" key="12">
    <source>
        <dbReference type="ARBA" id="ARBA00023136"/>
    </source>
</evidence>
<dbReference type="EC" id="1.14.13.148" evidence="13"/>
<comment type="subcellular location">
    <subcellularLocation>
        <location evidence="2">Endoplasmic reticulum membrane</location>
        <topology evidence="2">Single-pass membrane protein</topology>
    </subcellularLocation>
</comment>
<evidence type="ECO:0000256" key="14">
    <source>
        <dbReference type="ARBA" id="ARBA00035159"/>
    </source>
</evidence>
<proteinExistence type="inferred from homology"/>
<evidence type="ECO:0000256" key="7">
    <source>
        <dbReference type="ARBA" id="ARBA00022827"/>
    </source>
</evidence>
<keyword evidence="12" id="KW-0472">Membrane</keyword>
<accession>A7HQ83</accession>
<dbReference type="HOGENOM" id="CLU_006909_8_3_5"/>
<dbReference type="eggNOG" id="COG2072">
    <property type="taxonomic scope" value="Bacteria"/>
</dbReference>
<keyword evidence="7" id="KW-0274">FAD</keyword>